<dbReference type="Proteomes" id="UP000677228">
    <property type="component" value="Unassembled WGS sequence"/>
</dbReference>
<keyword evidence="1" id="KW-0472">Membrane</keyword>
<evidence type="ECO:0000313" key="2">
    <source>
        <dbReference type="EMBL" id="CAF0966974.1"/>
    </source>
</evidence>
<proteinExistence type="predicted"/>
<evidence type="ECO:0000313" key="4">
    <source>
        <dbReference type="Proteomes" id="UP000677228"/>
    </source>
</evidence>
<dbReference type="EMBL" id="CAJOBA010005280">
    <property type="protein sequence ID" value="CAF3738714.1"/>
    <property type="molecule type" value="Genomic_DNA"/>
</dbReference>
<keyword evidence="1" id="KW-1133">Transmembrane helix</keyword>
<protein>
    <submittedName>
        <fullName evidence="2">Uncharacterized protein</fullName>
    </submittedName>
</protein>
<accession>A0A8S2DPR9</accession>
<feature type="transmembrane region" description="Helical" evidence="1">
    <location>
        <begin position="30"/>
        <end position="51"/>
    </location>
</feature>
<sequence length="82" mass="8874">MAWVQVLVLSSLTTTPLLLKTESWFGMMQIYFLILAVSVQVVQSILATRALHRAYALMLNQTVTAPTATGVLEPLGGSPLTV</sequence>
<comment type="caution">
    <text evidence="2">The sequence shown here is derived from an EMBL/GenBank/DDBJ whole genome shotgun (WGS) entry which is preliminary data.</text>
</comment>
<dbReference type="Proteomes" id="UP000682733">
    <property type="component" value="Unassembled WGS sequence"/>
</dbReference>
<dbReference type="EMBL" id="CAJNOK010005275">
    <property type="protein sequence ID" value="CAF0966974.1"/>
    <property type="molecule type" value="Genomic_DNA"/>
</dbReference>
<gene>
    <name evidence="2" type="ORF">OVA965_LOCUS12900</name>
    <name evidence="3" type="ORF">TMI583_LOCUS12903</name>
</gene>
<organism evidence="2 4">
    <name type="scientific">Didymodactylos carnosus</name>
    <dbReference type="NCBI Taxonomy" id="1234261"/>
    <lineage>
        <taxon>Eukaryota</taxon>
        <taxon>Metazoa</taxon>
        <taxon>Spiralia</taxon>
        <taxon>Gnathifera</taxon>
        <taxon>Rotifera</taxon>
        <taxon>Eurotatoria</taxon>
        <taxon>Bdelloidea</taxon>
        <taxon>Philodinida</taxon>
        <taxon>Philodinidae</taxon>
        <taxon>Didymodactylos</taxon>
    </lineage>
</organism>
<reference evidence="2" key="1">
    <citation type="submission" date="2021-02" db="EMBL/GenBank/DDBJ databases">
        <authorList>
            <person name="Nowell W R."/>
        </authorList>
    </citation>
    <scope>NUCLEOTIDE SEQUENCE</scope>
</reference>
<dbReference type="AlphaFoldDB" id="A0A8S2DPR9"/>
<evidence type="ECO:0000313" key="3">
    <source>
        <dbReference type="EMBL" id="CAF3738714.1"/>
    </source>
</evidence>
<name>A0A8S2DPR9_9BILA</name>
<keyword evidence="1" id="KW-0812">Transmembrane</keyword>
<evidence type="ECO:0000256" key="1">
    <source>
        <dbReference type="SAM" id="Phobius"/>
    </source>
</evidence>